<feature type="domain" description="MYND-type" evidence="5">
    <location>
        <begin position="152"/>
        <end position="194"/>
    </location>
</feature>
<evidence type="ECO:0000256" key="1">
    <source>
        <dbReference type="ARBA" id="ARBA00022723"/>
    </source>
</evidence>
<evidence type="ECO:0000256" key="2">
    <source>
        <dbReference type="ARBA" id="ARBA00022771"/>
    </source>
</evidence>
<sequence length="213" mass="23799">MQPAERARLIKLGESALNHLEKHRLRLKDAGQNSDIKKTWLAACAMHNDAEHLLVLGEILGDDGRHFTDIGASVAQILLVNHNLRPEPGMNDMAVQLWKDRQSMSTASANQADLADRLRQTPAQGTPLSAKPLMAWALDLWRVQGYDEMKKCEFCGEVGIEETVLQACGRCRVTLYCDRECQVLHWKKVHKKECKGKAKMKKEATSGEGSGIQ</sequence>
<proteinExistence type="predicted"/>
<evidence type="ECO:0000259" key="5">
    <source>
        <dbReference type="PROSITE" id="PS50865"/>
    </source>
</evidence>
<keyword evidence="1" id="KW-0479">Metal-binding</keyword>
<organism evidence="6 7">
    <name type="scientific">Zymoseptoria brevis</name>
    <dbReference type="NCBI Taxonomy" id="1047168"/>
    <lineage>
        <taxon>Eukaryota</taxon>
        <taxon>Fungi</taxon>
        <taxon>Dikarya</taxon>
        <taxon>Ascomycota</taxon>
        <taxon>Pezizomycotina</taxon>
        <taxon>Dothideomycetes</taxon>
        <taxon>Dothideomycetidae</taxon>
        <taxon>Mycosphaerellales</taxon>
        <taxon>Mycosphaerellaceae</taxon>
        <taxon>Zymoseptoria</taxon>
    </lineage>
</organism>
<evidence type="ECO:0000313" key="6">
    <source>
        <dbReference type="EMBL" id="KJY00084.1"/>
    </source>
</evidence>
<gene>
    <name evidence="6" type="ORF">TI39_contig343g00020</name>
</gene>
<keyword evidence="2 4" id="KW-0863">Zinc-finger</keyword>
<dbReference type="PROSITE" id="PS50865">
    <property type="entry name" value="ZF_MYND_2"/>
    <property type="match status" value="1"/>
</dbReference>
<evidence type="ECO:0000313" key="7">
    <source>
        <dbReference type="Proteomes" id="UP000033647"/>
    </source>
</evidence>
<keyword evidence="3" id="KW-0862">Zinc</keyword>
<dbReference type="EMBL" id="LAFY01000335">
    <property type="protein sequence ID" value="KJY00084.1"/>
    <property type="molecule type" value="Genomic_DNA"/>
</dbReference>
<reference evidence="6 7" key="1">
    <citation type="submission" date="2015-03" db="EMBL/GenBank/DDBJ databases">
        <title>RNA-seq based gene annotation and comparative genomics of four Zymoseptoria species reveal species-specific pathogenicity related genes and transposable element activity.</title>
        <authorList>
            <person name="Grandaubert J."/>
            <person name="Bhattacharyya A."/>
            <person name="Stukenbrock E.H."/>
        </authorList>
    </citation>
    <scope>NUCLEOTIDE SEQUENCE [LARGE SCALE GENOMIC DNA]</scope>
    <source>
        <strain evidence="6 7">Zb18110</strain>
    </source>
</reference>
<dbReference type="Pfam" id="PF01753">
    <property type="entry name" value="zf-MYND"/>
    <property type="match status" value="1"/>
</dbReference>
<comment type="caution">
    <text evidence="6">The sequence shown here is derived from an EMBL/GenBank/DDBJ whole genome shotgun (WGS) entry which is preliminary data.</text>
</comment>
<evidence type="ECO:0000256" key="4">
    <source>
        <dbReference type="PROSITE-ProRule" id="PRU00134"/>
    </source>
</evidence>
<dbReference type="PROSITE" id="PS01360">
    <property type="entry name" value="ZF_MYND_1"/>
    <property type="match status" value="1"/>
</dbReference>
<name>A0A0F4GS79_9PEZI</name>
<evidence type="ECO:0000256" key="3">
    <source>
        <dbReference type="ARBA" id="ARBA00022833"/>
    </source>
</evidence>
<protein>
    <recommendedName>
        <fullName evidence="5">MYND-type domain-containing protein</fullName>
    </recommendedName>
</protein>
<dbReference type="Gene3D" id="6.10.140.2220">
    <property type="match status" value="1"/>
</dbReference>
<dbReference type="Proteomes" id="UP000033647">
    <property type="component" value="Unassembled WGS sequence"/>
</dbReference>
<keyword evidence="7" id="KW-1185">Reference proteome</keyword>
<dbReference type="STRING" id="1047168.A0A0F4GS79"/>
<dbReference type="InterPro" id="IPR002893">
    <property type="entry name" value="Znf_MYND"/>
</dbReference>
<dbReference type="OrthoDB" id="341421at2759"/>
<accession>A0A0F4GS79</accession>
<dbReference type="GO" id="GO:0008270">
    <property type="term" value="F:zinc ion binding"/>
    <property type="evidence" value="ECO:0007669"/>
    <property type="project" value="UniProtKB-KW"/>
</dbReference>
<dbReference type="SUPFAM" id="SSF144232">
    <property type="entry name" value="HIT/MYND zinc finger-like"/>
    <property type="match status" value="1"/>
</dbReference>
<dbReference type="AlphaFoldDB" id="A0A0F4GS79"/>